<dbReference type="InterPro" id="IPR039421">
    <property type="entry name" value="Type_1_exporter"/>
</dbReference>
<reference evidence="6" key="2">
    <citation type="submission" date="2023-02" db="EMBL/GenBank/DDBJ databases">
        <authorList>
            <consortium name="DOE Joint Genome Institute"/>
            <person name="Mondo S.J."/>
            <person name="Chang Y."/>
            <person name="Wang Y."/>
            <person name="Ahrendt S."/>
            <person name="Andreopoulos W."/>
            <person name="Barry K."/>
            <person name="Beard J."/>
            <person name="Benny G.L."/>
            <person name="Blankenship S."/>
            <person name="Bonito G."/>
            <person name="Cuomo C."/>
            <person name="Desiro A."/>
            <person name="Gervers K.A."/>
            <person name="Hundley H."/>
            <person name="Kuo A."/>
            <person name="LaButti K."/>
            <person name="Lang B.F."/>
            <person name="Lipzen A."/>
            <person name="O'Donnell K."/>
            <person name="Pangilinan J."/>
            <person name="Reynolds N."/>
            <person name="Sandor L."/>
            <person name="Smith M.W."/>
            <person name="Tsang A."/>
            <person name="Grigoriev I.V."/>
            <person name="Stajich J.E."/>
            <person name="Spatafora J.W."/>
        </authorList>
    </citation>
    <scope>NUCLEOTIDE SEQUENCE</scope>
    <source>
        <strain evidence="6">RSA 2281</strain>
    </source>
</reference>
<comment type="caution">
    <text evidence="6">The sequence shown here is derived from an EMBL/GenBank/DDBJ whole genome shotgun (WGS) entry which is preliminary data.</text>
</comment>
<evidence type="ECO:0000313" key="7">
    <source>
        <dbReference type="Proteomes" id="UP001209540"/>
    </source>
</evidence>
<organism evidence="6 7">
    <name type="scientific">Phascolomyces articulosus</name>
    <dbReference type="NCBI Taxonomy" id="60185"/>
    <lineage>
        <taxon>Eukaryota</taxon>
        <taxon>Fungi</taxon>
        <taxon>Fungi incertae sedis</taxon>
        <taxon>Mucoromycota</taxon>
        <taxon>Mucoromycotina</taxon>
        <taxon>Mucoromycetes</taxon>
        <taxon>Mucorales</taxon>
        <taxon>Lichtheimiaceae</taxon>
        <taxon>Phascolomyces</taxon>
    </lineage>
</organism>
<dbReference type="PANTHER" id="PTHR43394:SF1">
    <property type="entry name" value="ATP-BINDING CASSETTE SUB-FAMILY B MEMBER 10, MITOCHONDRIAL"/>
    <property type="match status" value="1"/>
</dbReference>
<feature type="transmembrane region" description="Helical" evidence="5">
    <location>
        <begin position="21"/>
        <end position="42"/>
    </location>
</feature>
<evidence type="ECO:0000256" key="2">
    <source>
        <dbReference type="ARBA" id="ARBA00022692"/>
    </source>
</evidence>
<dbReference type="GO" id="GO:0016020">
    <property type="term" value="C:membrane"/>
    <property type="evidence" value="ECO:0007669"/>
    <property type="project" value="UniProtKB-SubCell"/>
</dbReference>
<dbReference type="Proteomes" id="UP001209540">
    <property type="component" value="Unassembled WGS sequence"/>
</dbReference>
<evidence type="ECO:0000313" key="6">
    <source>
        <dbReference type="EMBL" id="KAI9255705.1"/>
    </source>
</evidence>
<dbReference type="InterPro" id="IPR036640">
    <property type="entry name" value="ABC1_TM_sf"/>
</dbReference>
<comment type="subcellular location">
    <subcellularLocation>
        <location evidence="1">Membrane</location>
        <topology evidence="1">Multi-pass membrane protein</topology>
    </subcellularLocation>
</comment>
<proteinExistence type="predicted"/>
<evidence type="ECO:0000256" key="1">
    <source>
        <dbReference type="ARBA" id="ARBA00004141"/>
    </source>
</evidence>
<sequence>MFHSLRCSCHSFFRYHFMQQCLLDFYDIFICLLTLMISMQGIGQLSLFATTFVKAKTAAIGVFEILERLPQIDTDLERVEIFNNINNHANNHILGEVAFEILDFVIPRVSVSPSLMVIFIYKWELVRQLLWWMDQVVGFTLSNLWSHMGLIGQEPVLFDMSVAIARALIHQPKILLLDEASFALDSEFEKLVQRSY</sequence>
<accession>A0AAD5PD74</accession>
<dbReference type="GO" id="GO:0015421">
    <property type="term" value="F:ABC-type oligopeptide transporter activity"/>
    <property type="evidence" value="ECO:0007669"/>
    <property type="project" value="TreeGrafter"/>
</dbReference>
<name>A0AAD5PD74_9FUNG</name>
<evidence type="ECO:0000256" key="3">
    <source>
        <dbReference type="ARBA" id="ARBA00022989"/>
    </source>
</evidence>
<evidence type="ECO:0000256" key="4">
    <source>
        <dbReference type="ARBA" id="ARBA00023136"/>
    </source>
</evidence>
<keyword evidence="4 5" id="KW-0472">Membrane</keyword>
<keyword evidence="7" id="KW-1185">Reference proteome</keyword>
<keyword evidence="2 5" id="KW-0812">Transmembrane</keyword>
<evidence type="ECO:0000256" key="5">
    <source>
        <dbReference type="SAM" id="Phobius"/>
    </source>
</evidence>
<dbReference type="InterPro" id="IPR027417">
    <property type="entry name" value="P-loop_NTPase"/>
</dbReference>
<keyword evidence="3 5" id="KW-1133">Transmembrane helix</keyword>
<dbReference type="EMBL" id="JAIXMP010000022">
    <property type="protein sequence ID" value="KAI9255705.1"/>
    <property type="molecule type" value="Genomic_DNA"/>
</dbReference>
<dbReference type="GO" id="GO:0005524">
    <property type="term" value="F:ATP binding"/>
    <property type="evidence" value="ECO:0007669"/>
    <property type="project" value="InterPro"/>
</dbReference>
<gene>
    <name evidence="6" type="ORF">BDA99DRAFT_539848</name>
</gene>
<dbReference type="PANTHER" id="PTHR43394">
    <property type="entry name" value="ATP-DEPENDENT PERMEASE MDL1, MITOCHONDRIAL"/>
    <property type="match status" value="1"/>
</dbReference>
<dbReference type="SUPFAM" id="SSF52540">
    <property type="entry name" value="P-loop containing nucleoside triphosphate hydrolases"/>
    <property type="match status" value="1"/>
</dbReference>
<protein>
    <recommendedName>
        <fullName evidence="8">ABC transporter domain-containing protein</fullName>
    </recommendedName>
</protein>
<dbReference type="Gene3D" id="1.20.1560.10">
    <property type="entry name" value="ABC transporter type 1, transmembrane domain"/>
    <property type="match status" value="1"/>
</dbReference>
<reference evidence="6" key="1">
    <citation type="journal article" date="2022" name="IScience">
        <title>Evolution of zygomycete secretomes and the origins of terrestrial fungal ecologies.</title>
        <authorList>
            <person name="Chang Y."/>
            <person name="Wang Y."/>
            <person name="Mondo S."/>
            <person name="Ahrendt S."/>
            <person name="Andreopoulos W."/>
            <person name="Barry K."/>
            <person name="Beard J."/>
            <person name="Benny G.L."/>
            <person name="Blankenship S."/>
            <person name="Bonito G."/>
            <person name="Cuomo C."/>
            <person name="Desiro A."/>
            <person name="Gervers K.A."/>
            <person name="Hundley H."/>
            <person name="Kuo A."/>
            <person name="LaButti K."/>
            <person name="Lang B.F."/>
            <person name="Lipzen A."/>
            <person name="O'Donnell K."/>
            <person name="Pangilinan J."/>
            <person name="Reynolds N."/>
            <person name="Sandor L."/>
            <person name="Smith M.E."/>
            <person name="Tsang A."/>
            <person name="Grigoriev I.V."/>
            <person name="Stajich J.E."/>
            <person name="Spatafora J.W."/>
        </authorList>
    </citation>
    <scope>NUCLEOTIDE SEQUENCE</scope>
    <source>
        <strain evidence="6">RSA 2281</strain>
    </source>
</reference>
<dbReference type="AlphaFoldDB" id="A0AAD5PD74"/>
<evidence type="ECO:0008006" key="8">
    <source>
        <dbReference type="Google" id="ProtNLM"/>
    </source>
</evidence>
<dbReference type="Gene3D" id="3.40.50.300">
    <property type="entry name" value="P-loop containing nucleotide triphosphate hydrolases"/>
    <property type="match status" value="1"/>
</dbReference>